<feature type="modified residue" description="4-aspartylphosphate" evidence="6">
    <location>
        <position position="55"/>
    </location>
</feature>
<dbReference type="InterPro" id="IPR011006">
    <property type="entry name" value="CheY-like_superfamily"/>
</dbReference>
<dbReference type="Gene3D" id="3.40.50.2300">
    <property type="match status" value="1"/>
</dbReference>
<gene>
    <name evidence="10" type="ORF">CDQ84_11135</name>
</gene>
<keyword evidence="3 10" id="KW-0238">DNA-binding</keyword>
<dbReference type="Pfam" id="PF12833">
    <property type="entry name" value="HTH_18"/>
    <property type="match status" value="1"/>
</dbReference>
<evidence type="ECO:0000259" key="8">
    <source>
        <dbReference type="PROSITE" id="PS01124"/>
    </source>
</evidence>
<dbReference type="Pfam" id="PF17853">
    <property type="entry name" value="GGDEF_2"/>
    <property type="match status" value="1"/>
</dbReference>
<proteinExistence type="predicted"/>
<keyword evidence="6" id="KW-0597">Phosphoprotein</keyword>
<dbReference type="GO" id="GO:0003700">
    <property type="term" value="F:DNA-binding transcription factor activity"/>
    <property type="evidence" value="ECO:0007669"/>
    <property type="project" value="InterPro"/>
</dbReference>
<name>A0A2K2FD41_9CLOT</name>
<evidence type="ECO:0000256" key="1">
    <source>
        <dbReference type="ARBA" id="ARBA00018672"/>
    </source>
</evidence>
<comment type="caution">
    <text evidence="10">The sequence shown here is derived from an EMBL/GenBank/DDBJ whole genome shotgun (WGS) entry which is preliminary data.</text>
</comment>
<dbReference type="OrthoDB" id="9794370at2"/>
<comment type="function">
    <text evidence="5">May play the central regulatory role in sporulation. It may be an element of the effector pathway responsible for the activation of sporulation genes in response to nutritional stress. Spo0A may act in concert with spo0H (a sigma factor) to control the expression of some genes that are critical to the sporulation process.</text>
</comment>
<evidence type="ECO:0000256" key="4">
    <source>
        <dbReference type="ARBA" id="ARBA00023163"/>
    </source>
</evidence>
<feature type="coiled-coil region" evidence="7">
    <location>
        <begin position="116"/>
        <end position="146"/>
    </location>
</feature>
<organism evidence="10 11">
    <name type="scientific">Clostridium thermosuccinogenes</name>
    <dbReference type="NCBI Taxonomy" id="84032"/>
    <lineage>
        <taxon>Bacteria</taxon>
        <taxon>Bacillati</taxon>
        <taxon>Bacillota</taxon>
        <taxon>Clostridia</taxon>
        <taxon>Eubacteriales</taxon>
        <taxon>Clostridiaceae</taxon>
        <taxon>Clostridium</taxon>
    </lineage>
</organism>
<keyword evidence="2" id="KW-0805">Transcription regulation</keyword>
<dbReference type="InterPro" id="IPR041522">
    <property type="entry name" value="CdaR_GGDEF"/>
</dbReference>
<feature type="domain" description="Response regulatory" evidence="9">
    <location>
        <begin position="3"/>
        <end position="120"/>
    </location>
</feature>
<dbReference type="PROSITE" id="PS01124">
    <property type="entry name" value="HTH_ARAC_FAMILY_2"/>
    <property type="match status" value="1"/>
</dbReference>
<keyword evidence="11" id="KW-1185">Reference proteome</keyword>
<dbReference type="PRINTS" id="PR00032">
    <property type="entry name" value="HTHARAC"/>
</dbReference>
<dbReference type="PROSITE" id="PS50110">
    <property type="entry name" value="RESPONSE_REGULATORY"/>
    <property type="match status" value="1"/>
</dbReference>
<accession>A0A2K2FD41</accession>
<keyword evidence="7" id="KW-0175">Coiled coil</keyword>
<dbReference type="InterPro" id="IPR018062">
    <property type="entry name" value="HTH_AraC-typ_CS"/>
</dbReference>
<evidence type="ECO:0000256" key="2">
    <source>
        <dbReference type="ARBA" id="ARBA00023015"/>
    </source>
</evidence>
<dbReference type="InterPro" id="IPR018060">
    <property type="entry name" value="HTH_AraC"/>
</dbReference>
<dbReference type="SMART" id="SM00342">
    <property type="entry name" value="HTH_ARAC"/>
    <property type="match status" value="1"/>
</dbReference>
<dbReference type="SMART" id="SM00448">
    <property type="entry name" value="REC"/>
    <property type="match status" value="1"/>
</dbReference>
<dbReference type="Pfam" id="PF00072">
    <property type="entry name" value="Response_reg"/>
    <property type="match status" value="1"/>
</dbReference>
<protein>
    <recommendedName>
        <fullName evidence="1">Stage 0 sporulation protein A homolog</fullName>
    </recommendedName>
</protein>
<dbReference type="EMBL" id="NIOJ01000027">
    <property type="protein sequence ID" value="PNT98495.1"/>
    <property type="molecule type" value="Genomic_DNA"/>
</dbReference>
<evidence type="ECO:0000256" key="5">
    <source>
        <dbReference type="ARBA" id="ARBA00024867"/>
    </source>
</evidence>
<keyword evidence="4" id="KW-0804">Transcription</keyword>
<dbReference type="InterPro" id="IPR009057">
    <property type="entry name" value="Homeodomain-like_sf"/>
</dbReference>
<dbReference type="PROSITE" id="PS00041">
    <property type="entry name" value="HTH_ARAC_FAMILY_1"/>
    <property type="match status" value="1"/>
</dbReference>
<dbReference type="Proteomes" id="UP000236151">
    <property type="component" value="Unassembled WGS sequence"/>
</dbReference>
<dbReference type="AlphaFoldDB" id="A0A2K2FD41"/>
<dbReference type="SUPFAM" id="SSF52172">
    <property type="entry name" value="CheY-like"/>
    <property type="match status" value="1"/>
</dbReference>
<dbReference type="GO" id="GO:0000160">
    <property type="term" value="P:phosphorelay signal transduction system"/>
    <property type="evidence" value="ECO:0007669"/>
    <property type="project" value="InterPro"/>
</dbReference>
<dbReference type="InterPro" id="IPR020449">
    <property type="entry name" value="Tscrpt_reg_AraC-type_HTH"/>
</dbReference>
<evidence type="ECO:0000313" key="11">
    <source>
        <dbReference type="Proteomes" id="UP000236151"/>
    </source>
</evidence>
<evidence type="ECO:0000259" key="9">
    <source>
        <dbReference type="PROSITE" id="PS50110"/>
    </source>
</evidence>
<dbReference type="GO" id="GO:0043565">
    <property type="term" value="F:sequence-specific DNA binding"/>
    <property type="evidence" value="ECO:0007669"/>
    <property type="project" value="InterPro"/>
</dbReference>
<dbReference type="CDD" id="cd17536">
    <property type="entry name" value="REC_YesN-like"/>
    <property type="match status" value="1"/>
</dbReference>
<dbReference type="SUPFAM" id="SSF46689">
    <property type="entry name" value="Homeodomain-like"/>
    <property type="match status" value="2"/>
</dbReference>
<sequence>MYNVMIVDDEAVIRKGLQCFINWSALDCRLVCEASNGIEAIECLKNNDIDIVIADIRMPGLDGLELSKYIHDHYPSTKVIILTAFADFSYAQAAIKYYVVDFIVKTNPTEKIPEAIKKAKELIMRQKEKENQLKLLESKLRENTSEIQEKLIKDIINGIVFPPDLIGKKLAQNGIQLENFFIIVFEISDPSADYSENPEAHNRFIMSVKNFLGMAFKDYHYHLFVMSKNILFIIVSFTKGSASFCTQSLLVTCNEVLAMLDSFMKFTISIGISGMHKSPAEIPQAYNEALEASSSNFYNSNNVSVYASSAGESRKSAYVQMHKFNDAIVNHIQSGNLNAALEDINKLFQKYRENKEPIEHIKVSSMLLCSLCFRLPANLNLNADLLNINEADIYKQIQQCKSIQSLLDLIVDVIKSISKLTSENKKQYSLIVREVNNFLHNNYNKNINLQSIADHVHVNSSYLSRLFKKETNMSIIDTLNKIRIEKAKQLLMDPRNKVFEVASEVGFDDPTYFTHVFAKYVGMSPKEYRDRSNGFHL</sequence>
<evidence type="ECO:0000256" key="3">
    <source>
        <dbReference type="ARBA" id="ARBA00023125"/>
    </source>
</evidence>
<dbReference type="Gene3D" id="1.10.10.60">
    <property type="entry name" value="Homeodomain-like"/>
    <property type="match status" value="2"/>
</dbReference>
<dbReference type="PANTHER" id="PTHR43280:SF28">
    <property type="entry name" value="HTH-TYPE TRANSCRIPTIONAL ACTIVATOR RHAS"/>
    <property type="match status" value="1"/>
</dbReference>
<dbReference type="KEGG" id="cthd:CDO33_11970"/>
<reference evidence="11" key="1">
    <citation type="submission" date="2017-06" db="EMBL/GenBank/DDBJ databases">
        <title>Investigating the central metabolism of Clostridium thermosuccinogenes.</title>
        <authorList>
            <person name="Koendjbiharie J.G."/>
            <person name="Van Kranenburg R."/>
            <person name="Vriesendorp B."/>
        </authorList>
    </citation>
    <scope>NUCLEOTIDE SEQUENCE [LARGE SCALE GENOMIC DNA]</scope>
    <source>
        <strain evidence="11">DSM 5806</strain>
    </source>
</reference>
<feature type="domain" description="HTH araC/xylS-type" evidence="8">
    <location>
        <begin position="433"/>
        <end position="531"/>
    </location>
</feature>
<dbReference type="PANTHER" id="PTHR43280">
    <property type="entry name" value="ARAC-FAMILY TRANSCRIPTIONAL REGULATOR"/>
    <property type="match status" value="1"/>
</dbReference>
<dbReference type="InterPro" id="IPR001789">
    <property type="entry name" value="Sig_transdc_resp-reg_receiver"/>
</dbReference>
<evidence type="ECO:0000313" key="10">
    <source>
        <dbReference type="EMBL" id="PNT98495.1"/>
    </source>
</evidence>
<evidence type="ECO:0000256" key="7">
    <source>
        <dbReference type="SAM" id="Coils"/>
    </source>
</evidence>
<evidence type="ECO:0000256" key="6">
    <source>
        <dbReference type="PROSITE-ProRule" id="PRU00169"/>
    </source>
</evidence>